<dbReference type="GeneID" id="93135306"/>
<dbReference type="RefSeq" id="WP_131828202.1">
    <property type="nucleotide sequence ID" value="NZ_CAJJUP010000009.1"/>
</dbReference>
<dbReference type="AlphaFoldDB" id="A0A7T7ZZW8"/>
<dbReference type="EMBL" id="CP067018">
    <property type="protein sequence ID" value="QQN60972.1"/>
    <property type="molecule type" value="Genomic_DNA"/>
</dbReference>
<reference evidence="1 2" key="1">
    <citation type="submission" date="2020-12" db="EMBL/GenBank/DDBJ databases">
        <title>FDA dAtabase for Regulatory Grade micrObial Sequences (FDA-ARGOS): Supporting development and validation of Infectious Disease Dx tests.</title>
        <authorList>
            <person name="Kerrigan L."/>
            <person name="Long C."/>
            <person name="Tallon L."/>
            <person name="Sadzewicz L."/>
            <person name="Zhao X."/>
            <person name="Boylan J."/>
            <person name="Ott S."/>
            <person name="Bowen H."/>
            <person name="Vavikolanu K."/>
            <person name="Mehta A."/>
            <person name="Aluvathingal J."/>
            <person name="Nadendla S."/>
            <person name="Yan Y."/>
            <person name="Sichtig H."/>
        </authorList>
    </citation>
    <scope>NUCLEOTIDE SEQUENCE [LARGE SCALE GENOMIC DNA]</scope>
    <source>
        <strain evidence="1 2">FDAARGOS_1031</strain>
    </source>
</reference>
<protein>
    <recommendedName>
        <fullName evidence="3">Transglutaminase-like domain-containing protein</fullName>
    </recommendedName>
</protein>
<gene>
    <name evidence="1" type="ORF">I6H88_10500</name>
</gene>
<proteinExistence type="predicted"/>
<organism evidence="1 2">
    <name type="scientific">Elizabethkingia bruuniana</name>
    <dbReference type="NCBI Taxonomy" id="1756149"/>
    <lineage>
        <taxon>Bacteria</taxon>
        <taxon>Pseudomonadati</taxon>
        <taxon>Bacteroidota</taxon>
        <taxon>Flavobacteriia</taxon>
        <taxon>Flavobacteriales</taxon>
        <taxon>Weeksellaceae</taxon>
        <taxon>Elizabethkingia</taxon>
    </lineage>
</organism>
<evidence type="ECO:0008006" key="3">
    <source>
        <dbReference type="Google" id="ProtNLM"/>
    </source>
</evidence>
<evidence type="ECO:0000313" key="2">
    <source>
        <dbReference type="Proteomes" id="UP000595426"/>
    </source>
</evidence>
<keyword evidence="2" id="KW-1185">Reference proteome</keyword>
<dbReference type="Proteomes" id="UP000595426">
    <property type="component" value="Chromosome"/>
</dbReference>
<name>A0A7T7ZZW8_9FLAO</name>
<evidence type="ECO:0000313" key="1">
    <source>
        <dbReference type="EMBL" id="QQN60972.1"/>
    </source>
</evidence>
<accession>A0A7T7ZZW8</accession>
<dbReference type="OrthoDB" id="996585at2"/>
<sequence>MKKAGIFFILIFAAILCRSCLFNTFFRYNVIGERKVVQFKDRELRTFLDNQKKNDINDIIQSALEKSTSDLSFSFEKCDNKTDILVKTKKANCVGYSAYLASTIQYMLNSKKLNDKWRVSHKVGNIFFLQMNINNYMKSKFFRDHDFVIVENTETKEVIAIDGTLYDYFGINRIKLK</sequence>